<evidence type="ECO:0000313" key="3">
    <source>
        <dbReference type="Proteomes" id="UP000071065"/>
    </source>
</evidence>
<gene>
    <name evidence="1" type="ORF">EZMO1_1439</name>
    <name evidence="2" type="ORF">EZMO1_4171</name>
</gene>
<dbReference type="EMBL" id="CP013251">
    <property type="protein sequence ID" value="AMO58095.1"/>
    <property type="molecule type" value="Genomic_DNA"/>
</dbReference>
<sequence length="35" mass="3919">MKSVILIIHADNPRQEISQADKLNSEGLLLTVEEL</sequence>
<dbReference type="KEGG" id="emp:EZMO1_1439"/>
<organism evidence="1 3">
    <name type="scientific">Endozoicomonas montiporae CL-33</name>
    <dbReference type="NCBI Taxonomy" id="570277"/>
    <lineage>
        <taxon>Bacteria</taxon>
        <taxon>Pseudomonadati</taxon>
        <taxon>Pseudomonadota</taxon>
        <taxon>Gammaproteobacteria</taxon>
        <taxon>Oceanospirillales</taxon>
        <taxon>Endozoicomonadaceae</taxon>
        <taxon>Endozoicomonas</taxon>
    </lineage>
</organism>
<dbReference type="AlphaFoldDB" id="A0A142BA34"/>
<dbReference type="EMBL" id="CP013251">
    <property type="protein sequence ID" value="AMO55610.1"/>
    <property type="molecule type" value="Genomic_DNA"/>
</dbReference>
<proteinExistence type="predicted"/>
<reference evidence="1" key="1">
    <citation type="submission" date="2015-11" db="EMBL/GenBank/DDBJ databases">
        <authorList>
            <person name="Zhang Y."/>
            <person name="Guo Z."/>
        </authorList>
    </citation>
    <scope>NUCLEOTIDE SEQUENCE</scope>
    <source>
        <strain evidence="1">CL-33</strain>
    </source>
</reference>
<name>A0A142BA34_9GAMM</name>
<evidence type="ECO:0000313" key="2">
    <source>
        <dbReference type="EMBL" id="AMO58095.1"/>
    </source>
</evidence>
<dbReference type="PATRIC" id="fig|570277.3.peg.1559"/>
<evidence type="ECO:0000313" key="1">
    <source>
        <dbReference type="EMBL" id="AMO55610.1"/>
    </source>
</evidence>
<dbReference type="STRING" id="570277.EZMO1_1439"/>
<dbReference type="KEGG" id="emp:EZMO1_4171"/>
<dbReference type="Proteomes" id="UP000071065">
    <property type="component" value="Chromosome"/>
</dbReference>
<accession>A0A142BA34</accession>
<protein>
    <submittedName>
        <fullName evidence="1">Uncharacterized protein</fullName>
    </submittedName>
</protein>
<reference evidence="1 3" key="2">
    <citation type="journal article" date="2016" name="Front. Microbiol.">
        <title>Genomic Insight into the Host-Endosymbiont Relationship of Endozoicomonas montiporae CL-33(T) with its Coral Host.</title>
        <authorList>
            <person name="Ding J.-Y."/>
            <person name="Shiu J.-H."/>
            <person name="Chen W.-M."/>
            <person name="Chiang Y.-R."/>
            <person name="Tang S.-L."/>
        </authorList>
    </citation>
    <scope>NUCLEOTIDE SEQUENCE [LARGE SCALE GENOMIC DNA]</scope>
    <source>
        <strain evidence="1 3">CL-33</strain>
    </source>
</reference>